<evidence type="ECO:0000313" key="2">
    <source>
        <dbReference type="Proteomes" id="UP000515308"/>
    </source>
</evidence>
<accession>A0A6V7RWX9</accession>
<dbReference type="AlphaFoldDB" id="A0A6V7RWX9"/>
<dbReference type="Gene3D" id="3.30.2130.30">
    <property type="match status" value="1"/>
</dbReference>
<dbReference type="GO" id="GO:0008990">
    <property type="term" value="F:rRNA (guanine-N2-)-methyltransferase activity"/>
    <property type="evidence" value="ECO:0007669"/>
    <property type="project" value="TreeGrafter"/>
</dbReference>
<dbReference type="CDD" id="cd11715">
    <property type="entry name" value="THUMP_AdoMetMT"/>
    <property type="match status" value="1"/>
</dbReference>
<sequence>MTLQHTFRKAFVKYKLGRIWWRAYSNSATSLVSHKEIEVYKYSCLVPYKNDNILPFEDNIYEDKYSHVFSENNVEIESNLVYLYKLLINSRSIEQIRLQIHNSFCAYEKNFINDVKNINWSLYIPFSNIYIEPQISITSIKSRLYHTCMLKNIILNVIKRQQQIYIEKNGDQNIFLKKKKINPHKLPPLKINVLFKYNELSIYINISNDLNKRIYEAYKSKHSLKGTIVASAAFKINLAKYINPTKNLYIIDPFCNDGTLIIELISILLSIPNGSPSISYPILTFPIHSPSCFYSVLNEINMNRNENLNKVYFLGMDENKNSIRQANENMKKMIETMPVNINEEKGNKDSTLSFIKWELCDEKESENNNSCNEYNKITDESNEKPFKKGEISSPIDISLINSQELDKIFQNDSYAENDNNKENGCNTFLMKNIKFCFLNFQKINSITENCILITNILNQEKKKIMKFEKLLLRSDILNAYVFAPEQYKEKTQLKFKIILRFISNGKNIIFLQLFNKPQKNIYDDMDDLEDY</sequence>
<dbReference type="PANTHER" id="PTHR47313">
    <property type="entry name" value="RIBOSOMAL RNA LARGE SUBUNIT METHYLTRANSFERASE K/L"/>
    <property type="match status" value="1"/>
</dbReference>
<proteinExistence type="predicted"/>
<name>A0A6V7RWX9_PLAVN</name>
<dbReference type="EMBL" id="LR865367">
    <property type="protein sequence ID" value="CAD2086968.1"/>
    <property type="molecule type" value="Genomic_DNA"/>
</dbReference>
<protein>
    <submittedName>
        <fullName evidence="1">Uncharacterized protein</fullName>
    </submittedName>
</protein>
<reference evidence="1 2" key="1">
    <citation type="submission" date="2020-08" db="EMBL/GenBank/DDBJ databases">
        <authorList>
            <person name="Ramaprasad A."/>
        </authorList>
    </citation>
    <scope>NUCLEOTIDE SEQUENCE [LARGE SCALE GENOMIC DNA]</scope>
</reference>
<dbReference type="Proteomes" id="UP000515308">
    <property type="component" value="Chromosome PVLDE_05"/>
</dbReference>
<evidence type="ECO:0000313" key="1">
    <source>
        <dbReference type="EMBL" id="CAD2086968.1"/>
    </source>
</evidence>
<dbReference type="PANTHER" id="PTHR47313:SF1">
    <property type="entry name" value="RIBOSOMAL RNA LARGE SUBUNIT METHYLTRANSFERASE K_L"/>
    <property type="match status" value="1"/>
</dbReference>
<gene>
    <name evidence="1" type="ORF">PVLDE_0501080</name>
</gene>
<dbReference type="VEuPathDB" id="PlasmoDB:PVLDE_0501080"/>
<organism evidence="1 2">
    <name type="scientific">Plasmodium vinckei lentum</name>
    <dbReference type="NCBI Taxonomy" id="138297"/>
    <lineage>
        <taxon>Eukaryota</taxon>
        <taxon>Sar</taxon>
        <taxon>Alveolata</taxon>
        <taxon>Apicomplexa</taxon>
        <taxon>Aconoidasida</taxon>
        <taxon>Haemosporida</taxon>
        <taxon>Plasmodiidae</taxon>
        <taxon>Plasmodium</taxon>
        <taxon>Plasmodium (Vinckeia)</taxon>
    </lineage>
</organism>
<dbReference type="GO" id="GO:0070043">
    <property type="term" value="F:rRNA (guanine-N7-)-methyltransferase activity"/>
    <property type="evidence" value="ECO:0007669"/>
    <property type="project" value="TreeGrafter"/>
</dbReference>